<dbReference type="Proteomes" id="UP000237105">
    <property type="component" value="Unassembled WGS sequence"/>
</dbReference>
<evidence type="ECO:0000313" key="4">
    <source>
        <dbReference type="Proteomes" id="UP000237105"/>
    </source>
</evidence>
<dbReference type="Pfam" id="PF23467">
    <property type="entry name" value="WWE_5"/>
    <property type="match status" value="1"/>
</dbReference>
<proteinExistence type="predicted"/>
<dbReference type="OrthoDB" id="1728301at2759"/>
<gene>
    <name evidence="3" type="ORF">PanWU01x14_131860</name>
</gene>
<keyword evidence="4" id="KW-1185">Reference proteome</keyword>
<feature type="domain" description="RCD1 WWE" evidence="2">
    <location>
        <begin position="33"/>
        <end position="101"/>
    </location>
</feature>
<dbReference type="InterPro" id="IPR057823">
    <property type="entry name" value="WWE_RCD1"/>
</dbReference>
<name>A0A2P5CQK0_PARAD</name>
<dbReference type="PANTHER" id="PTHR32263">
    <property type="entry name" value="INACTIVE POLY [ADP-RIBOSE] POLYMERASE SRO4-RELATED"/>
    <property type="match status" value="1"/>
</dbReference>
<dbReference type="InterPro" id="IPR044964">
    <property type="entry name" value="RCD1/SRO1-5"/>
</dbReference>
<sequence length="110" mass="13146">MSYSNKQMESEGCNSHNKGTHFRRSSLKHYSNFKKSGLPQRLIFYHDNEWTDFPGDLFDIMRLDLKELKETIDVKLNGKHYLLDFRHMFSLDNETRFEQSITVTTRNLKP</sequence>
<organism evidence="3 4">
    <name type="scientific">Parasponia andersonii</name>
    <name type="common">Sponia andersonii</name>
    <dbReference type="NCBI Taxonomy" id="3476"/>
    <lineage>
        <taxon>Eukaryota</taxon>
        <taxon>Viridiplantae</taxon>
        <taxon>Streptophyta</taxon>
        <taxon>Embryophyta</taxon>
        <taxon>Tracheophyta</taxon>
        <taxon>Spermatophyta</taxon>
        <taxon>Magnoliopsida</taxon>
        <taxon>eudicotyledons</taxon>
        <taxon>Gunneridae</taxon>
        <taxon>Pentapetalae</taxon>
        <taxon>rosids</taxon>
        <taxon>fabids</taxon>
        <taxon>Rosales</taxon>
        <taxon>Cannabaceae</taxon>
        <taxon>Parasponia</taxon>
    </lineage>
</organism>
<feature type="region of interest" description="Disordered" evidence="1">
    <location>
        <begin position="1"/>
        <end position="21"/>
    </location>
</feature>
<dbReference type="EMBL" id="JXTB01000105">
    <property type="protein sequence ID" value="PON63276.1"/>
    <property type="molecule type" value="Genomic_DNA"/>
</dbReference>
<protein>
    <recommendedName>
        <fullName evidence="2">RCD1 WWE domain-containing protein</fullName>
    </recommendedName>
</protein>
<dbReference type="STRING" id="3476.A0A2P5CQK0"/>
<evidence type="ECO:0000259" key="2">
    <source>
        <dbReference type="Pfam" id="PF23467"/>
    </source>
</evidence>
<dbReference type="AlphaFoldDB" id="A0A2P5CQK0"/>
<evidence type="ECO:0000256" key="1">
    <source>
        <dbReference type="SAM" id="MobiDB-lite"/>
    </source>
</evidence>
<reference evidence="4" key="1">
    <citation type="submission" date="2016-06" db="EMBL/GenBank/DDBJ databases">
        <title>Parallel loss of symbiosis genes in relatives of nitrogen-fixing non-legume Parasponia.</title>
        <authorList>
            <person name="Van Velzen R."/>
            <person name="Holmer R."/>
            <person name="Bu F."/>
            <person name="Rutten L."/>
            <person name="Van Zeijl A."/>
            <person name="Liu W."/>
            <person name="Santuari L."/>
            <person name="Cao Q."/>
            <person name="Sharma T."/>
            <person name="Shen D."/>
            <person name="Roswanjaya Y."/>
            <person name="Wardhani T."/>
            <person name="Kalhor M.S."/>
            <person name="Jansen J."/>
            <person name="Van den Hoogen J."/>
            <person name="Gungor B."/>
            <person name="Hartog M."/>
            <person name="Hontelez J."/>
            <person name="Verver J."/>
            <person name="Yang W.-C."/>
            <person name="Schijlen E."/>
            <person name="Repin R."/>
            <person name="Schilthuizen M."/>
            <person name="Schranz E."/>
            <person name="Heidstra R."/>
            <person name="Miyata K."/>
            <person name="Fedorova E."/>
            <person name="Kohlen W."/>
            <person name="Bisseling T."/>
            <person name="Smit S."/>
            <person name="Geurts R."/>
        </authorList>
    </citation>
    <scope>NUCLEOTIDE SEQUENCE [LARGE SCALE GENOMIC DNA]</scope>
    <source>
        <strain evidence="4">cv. WU1-14</strain>
    </source>
</reference>
<feature type="compositionally biased region" description="Polar residues" evidence="1">
    <location>
        <begin position="1"/>
        <end position="17"/>
    </location>
</feature>
<accession>A0A2P5CQK0</accession>
<evidence type="ECO:0000313" key="3">
    <source>
        <dbReference type="EMBL" id="PON63276.1"/>
    </source>
</evidence>
<dbReference type="PANTHER" id="PTHR32263:SF5">
    <property type="entry name" value="INACTIVE POLY [ADP-RIBOSE] POLYMERASE SRO1-RELATED"/>
    <property type="match status" value="1"/>
</dbReference>
<comment type="caution">
    <text evidence="3">The sequence shown here is derived from an EMBL/GenBank/DDBJ whole genome shotgun (WGS) entry which is preliminary data.</text>
</comment>